<organism evidence="2 3">
    <name type="scientific">Streptomyces phyllanthi</name>
    <dbReference type="NCBI Taxonomy" id="1803180"/>
    <lineage>
        <taxon>Bacteria</taxon>
        <taxon>Bacillati</taxon>
        <taxon>Actinomycetota</taxon>
        <taxon>Actinomycetes</taxon>
        <taxon>Kitasatosporales</taxon>
        <taxon>Streptomycetaceae</taxon>
        <taxon>Streptomyces</taxon>
    </lineage>
</organism>
<sequence>MPATPSPEPHTSSSAADIDQADQSEAEAQGIQSLRDAYLCPWEAWVVNRPPSDFNEVPVVEGGSPDPEIINDETAGDPGTTHLLIDIQPVDSRPLQIKEIRIKILERTPAPTAEEATLVGLQNGQCGEPPATLDAYADLDGGADFATVTFDGGETLPQEIVDGRQLAVNLTVETRTCDCLWVPEIVWSKDGEVKTTEFRIDGKDFRTIATDGLERRAWQQDLNTLEWSEIVFDETILD</sequence>
<accession>A0A5N8W4F1</accession>
<dbReference type="AlphaFoldDB" id="A0A5N8W4F1"/>
<reference evidence="2 3" key="1">
    <citation type="submission" date="2019-07" db="EMBL/GenBank/DDBJ databases">
        <title>New species of Amycolatopsis and Streptomyces.</title>
        <authorList>
            <person name="Duangmal K."/>
            <person name="Teo W.F.A."/>
            <person name="Lipun K."/>
        </authorList>
    </citation>
    <scope>NUCLEOTIDE SEQUENCE [LARGE SCALE GENOMIC DNA]</scope>
    <source>
        <strain evidence="2 3">TISTR 2346</strain>
    </source>
</reference>
<dbReference type="Proteomes" id="UP000326979">
    <property type="component" value="Unassembled WGS sequence"/>
</dbReference>
<evidence type="ECO:0000256" key="1">
    <source>
        <dbReference type="SAM" id="MobiDB-lite"/>
    </source>
</evidence>
<proteinExistence type="predicted"/>
<protein>
    <submittedName>
        <fullName evidence="2">Uncharacterized protein</fullName>
    </submittedName>
</protein>
<name>A0A5N8W4F1_9ACTN</name>
<gene>
    <name evidence="2" type="ORF">FNH04_21425</name>
</gene>
<dbReference type="RefSeq" id="WP_152786651.1">
    <property type="nucleotide sequence ID" value="NZ_BAABEQ010000025.1"/>
</dbReference>
<keyword evidence="3" id="KW-1185">Reference proteome</keyword>
<evidence type="ECO:0000313" key="2">
    <source>
        <dbReference type="EMBL" id="MPY42371.1"/>
    </source>
</evidence>
<evidence type="ECO:0000313" key="3">
    <source>
        <dbReference type="Proteomes" id="UP000326979"/>
    </source>
</evidence>
<dbReference type="EMBL" id="VJZE01000148">
    <property type="protein sequence ID" value="MPY42371.1"/>
    <property type="molecule type" value="Genomic_DNA"/>
</dbReference>
<dbReference type="OrthoDB" id="4184404at2"/>
<comment type="caution">
    <text evidence="2">The sequence shown here is derived from an EMBL/GenBank/DDBJ whole genome shotgun (WGS) entry which is preliminary data.</text>
</comment>
<feature type="region of interest" description="Disordered" evidence="1">
    <location>
        <begin position="1"/>
        <end position="30"/>
    </location>
</feature>